<proteinExistence type="predicted"/>
<feature type="transmembrane region" description="Helical" evidence="8">
    <location>
        <begin position="531"/>
        <end position="553"/>
    </location>
</feature>
<feature type="transmembrane region" description="Helical" evidence="8">
    <location>
        <begin position="270"/>
        <end position="288"/>
    </location>
</feature>
<feature type="transmembrane region" description="Helical" evidence="8">
    <location>
        <begin position="652"/>
        <end position="670"/>
    </location>
</feature>
<evidence type="ECO:0000256" key="4">
    <source>
        <dbReference type="ARBA" id="ARBA00022989"/>
    </source>
</evidence>
<organism evidence="10 11">
    <name type="scientific">Agromyces bauzanensis</name>
    <dbReference type="NCBI Taxonomy" id="1308924"/>
    <lineage>
        <taxon>Bacteria</taxon>
        <taxon>Bacillati</taxon>
        <taxon>Actinomycetota</taxon>
        <taxon>Actinomycetes</taxon>
        <taxon>Micrococcales</taxon>
        <taxon>Microbacteriaceae</taxon>
        <taxon>Agromyces</taxon>
    </lineage>
</organism>
<keyword evidence="5" id="KW-0560">Oxidoreductase</keyword>
<dbReference type="EMBL" id="BMMD01000016">
    <property type="protein sequence ID" value="GGJ86914.1"/>
    <property type="molecule type" value="Genomic_DNA"/>
</dbReference>
<comment type="subcellular location">
    <subcellularLocation>
        <location evidence="1">Cell membrane</location>
        <topology evidence="1">Multi-pass membrane protein</topology>
    </subcellularLocation>
    <subcellularLocation>
        <location evidence="7">Membrane</location>
        <topology evidence="7">Multi-pass membrane protein</topology>
    </subcellularLocation>
</comment>
<reference evidence="10" key="1">
    <citation type="journal article" date="2014" name="Int. J. Syst. Evol. Microbiol.">
        <title>Complete genome sequence of Corynebacterium casei LMG S-19264T (=DSM 44701T), isolated from a smear-ripened cheese.</title>
        <authorList>
            <consortium name="US DOE Joint Genome Institute (JGI-PGF)"/>
            <person name="Walter F."/>
            <person name="Albersmeier A."/>
            <person name="Kalinowski J."/>
            <person name="Ruckert C."/>
        </authorList>
    </citation>
    <scope>NUCLEOTIDE SEQUENCE</scope>
    <source>
        <strain evidence="10">CGMCC 1.8984</strain>
    </source>
</reference>
<feature type="transmembrane region" description="Helical" evidence="8">
    <location>
        <begin position="333"/>
        <end position="359"/>
    </location>
</feature>
<feature type="transmembrane region" description="Helical" evidence="8">
    <location>
        <begin position="163"/>
        <end position="186"/>
    </location>
</feature>
<dbReference type="GO" id="GO:0016491">
    <property type="term" value="F:oxidoreductase activity"/>
    <property type="evidence" value="ECO:0007669"/>
    <property type="project" value="UniProtKB-KW"/>
</dbReference>
<dbReference type="PANTHER" id="PTHR42682:SF3">
    <property type="entry name" value="FORMATE HYDROGENLYASE SUBUNIT 3-RELATED"/>
    <property type="match status" value="1"/>
</dbReference>
<keyword evidence="4 8" id="KW-1133">Transmembrane helix</keyword>
<dbReference type="Pfam" id="PF00361">
    <property type="entry name" value="Proton_antipo_M"/>
    <property type="match status" value="1"/>
</dbReference>
<keyword evidence="3 7" id="KW-0812">Transmembrane</keyword>
<sequence>MTPVYWGLLAEIVLAGAAAAFAFLPGERARSRLAGGTCAALGAAGVVTGVLAMTGGAGGLEIAVAVPVEPLRFAPDPLGGLFIVLASSVGLLISLAGAVSVHGAAASRTAWLALPLFLVGMQLVPAAADAPSFLLVWEAMALGSTILLLAGHTASRRVSSATVWYAVMSQLSFLLIVAGFAVLSAAAGGTSFAALSSVSPTSAPAAVAVVLLVLGFGSKAGLVPLHVWLPRAHPEAPSHVSAAMSAAMVKMGVYGILVVVVRLVPGGPDWWGILLLVLGGVSAVYGILQASIASDLKVLLAYSTTENVGLIVLAIGASVLLSAHGVDAAAGCALVAALLLAVSHAVFKVTLFLAAGSVLHATGERNLDRLGGLGRRMPWTAAAFGIAALGAAALPISSGFVAEWMLLQSLVHGTRVDGVPVSVTVSIAMPLVVAVVALTAGLGVLTFVKAYGIGFLARPRSAAVAEAHESPVLVRVVLVIAAAGVVLLGLVPGPLATAVASVLPGGPEAVVATAGLLGVDLVAFDAILDPVALVLLAGVLATLVVAATVQAAWRHPQRIDASVWGGGGLRAQPRMQYTATSFAEPVVRVFDDVLQPARDVEVTHAGESRYLVNRVTFSQSVTDLVERGLYRPVLRVVDRFGVLARRIQNGSIHLYLTYSFIAIIVVLVVATL</sequence>
<gene>
    <name evidence="10" type="ORF">GCM10011372_26680</name>
</gene>
<evidence type="ECO:0000256" key="2">
    <source>
        <dbReference type="ARBA" id="ARBA00022475"/>
    </source>
</evidence>
<dbReference type="AlphaFoldDB" id="A0A917PQ35"/>
<feature type="transmembrane region" description="Helical" evidence="8">
    <location>
        <begin position="134"/>
        <end position="151"/>
    </location>
</feature>
<reference evidence="10" key="2">
    <citation type="submission" date="2020-09" db="EMBL/GenBank/DDBJ databases">
        <authorList>
            <person name="Sun Q."/>
            <person name="Zhou Y."/>
        </authorList>
    </citation>
    <scope>NUCLEOTIDE SEQUENCE</scope>
    <source>
        <strain evidence="10">CGMCC 1.8984</strain>
    </source>
</reference>
<keyword evidence="11" id="KW-1185">Reference proteome</keyword>
<dbReference type="PANTHER" id="PTHR42682">
    <property type="entry name" value="HYDROGENASE-4 COMPONENT F"/>
    <property type="match status" value="1"/>
</dbReference>
<evidence type="ECO:0000256" key="7">
    <source>
        <dbReference type="RuleBase" id="RU000320"/>
    </source>
</evidence>
<keyword evidence="2" id="KW-1003">Cell membrane</keyword>
<feature type="transmembrane region" description="Helical" evidence="8">
    <location>
        <begin position="6"/>
        <end position="26"/>
    </location>
</feature>
<feature type="transmembrane region" description="Helical" evidence="8">
    <location>
        <begin position="241"/>
        <end position="264"/>
    </location>
</feature>
<dbReference type="InterPro" id="IPR001750">
    <property type="entry name" value="ND/Mrp_TM"/>
</dbReference>
<keyword evidence="6 8" id="KW-0472">Membrane</keyword>
<name>A0A917PQ35_9MICO</name>
<comment type="caution">
    <text evidence="10">The sequence shown here is derived from an EMBL/GenBank/DDBJ whole genome shotgun (WGS) entry which is preliminary data.</text>
</comment>
<feature type="transmembrane region" description="Helical" evidence="8">
    <location>
        <begin position="110"/>
        <end position="128"/>
    </location>
</feature>
<protein>
    <recommendedName>
        <fullName evidence="9">NADH:quinone oxidoreductase/Mrp antiporter transmembrane domain-containing protein</fullName>
    </recommendedName>
</protein>
<evidence type="ECO:0000256" key="8">
    <source>
        <dbReference type="SAM" id="Phobius"/>
    </source>
</evidence>
<dbReference type="RefSeq" id="WP_188743921.1">
    <property type="nucleotide sequence ID" value="NZ_BAABFW010000029.1"/>
</dbReference>
<feature type="transmembrane region" description="Helical" evidence="8">
    <location>
        <begin position="206"/>
        <end position="229"/>
    </location>
</feature>
<accession>A0A917PQ35</accession>
<feature type="transmembrane region" description="Helical" evidence="8">
    <location>
        <begin position="300"/>
        <end position="321"/>
    </location>
</feature>
<dbReference type="InterPro" id="IPR052175">
    <property type="entry name" value="ComplexI-like_HydComp"/>
</dbReference>
<feature type="domain" description="NADH:quinone oxidoreductase/Mrp antiporter transmembrane" evidence="9">
    <location>
        <begin position="130"/>
        <end position="416"/>
    </location>
</feature>
<dbReference type="Proteomes" id="UP000636956">
    <property type="component" value="Unassembled WGS sequence"/>
</dbReference>
<evidence type="ECO:0000256" key="1">
    <source>
        <dbReference type="ARBA" id="ARBA00004651"/>
    </source>
</evidence>
<evidence type="ECO:0000313" key="10">
    <source>
        <dbReference type="EMBL" id="GGJ86914.1"/>
    </source>
</evidence>
<evidence type="ECO:0000313" key="11">
    <source>
        <dbReference type="Proteomes" id="UP000636956"/>
    </source>
</evidence>
<feature type="transmembrane region" description="Helical" evidence="8">
    <location>
        <begin position="472"/>
        <end position="491"/>
    </location>
</feature>
<feature type="transmembrane region" description="Helical" evidence="8">
    <location>
        <begin position="38"/>
        <end position="58"/>
    </location>
</feature>
<dbReference type="GO" id="GO:0005886">
    <property type="term" value="C:plasma membrane"/>
    <property type="evidence" value="ECO:0007669"/>
    <property type="project" value="UniProtKB-SubCell"/>
</dbReference>
<evidence type="ECO:0000256" key="5">
    <source>
        <dbReference type="ARBA" id="ARBA00023002"/>
    </source>
</evidence>
<evidence type="ECO:0000256" key="6">
    <source>
        <dbReference type="ARBA" id="ARBA00023136"/>
    </source>
</evidence>
<evidence type="ECO:0000256" key="3">
    <source>
        <dbReference type="ARBA" id="ARBA00022692"/>
    </source>
</evidence>
<feature type="transmembrane region" description="Helical" evidence="8">
    <location>
        <begin position="78"/>
        <end position="98"/>
    </location>
</feature>
<evidence type="ECO:0000259" key="9">
    <source>
        <dbReference type="Pfam" id="PF00361"/>
    </source>
</evidence>
<feature type="transmembrane region" description="Helical" evidence="8">
    <location>
        <begin position="379"/>
        <end position="407"/>
    </location>
</feature>
<feature type="transmembrane region" description="Helical" evidence="8">
    <location>
        <begin position="427"/>
        <end position="451"/>
    </location>
</feature>